<evidence type="ECO:0000256" key="1">
    <source>
        <dbReference type="SAM" id="MobiDB-lite"/>
    </source>
</evidence>
<keyword evidence="4" id="KW-1185">Reference proteome</keyword>
<keyword evidence="2" id="KW-0732">Signal</keyword>
<evidence type="ECO:0000256" key="2">
    <source>
        <dbReference type="SAM" id="SignalP"/>
    </source>
</evidence>
<evidence type="ECO:0000313" key="4">
    <source>
        <dbReference type="Proteomes" id="UP000248423"/>
    </source>
</evidence>
<feature type="signal peptide" evidence="2">
    <location>
        <begin position="1"/>
        <end position="17"/>
    </location>
</feature>
<organism evidence="3 4">
    <name type="scientific">Aspergillus sclerotiicarbonarius (strain CBS 121057 / IBT 28362)</name>
    <dbReference type="NCBI Taxonomy" id="1448318"/>
    <lineage>
        <taxon>Eukaryota</taxon>
        <taxon>Fungi</taxon>
        <taxon>Dikarya</taxon>
        <taxon>Ascomycota</taxon>
        <taxon>Pezizomycotina</taxon>
        <taxon>Eurotiomycetes</taxon>
        <taxon>Eurotiomycetidae</taxon>
        <taxon>Eurotiales</taxon>
        <taxon>Aspergillaceae</taxon>
        <taxon>Aspergillus</taxon>
        <taxon>Aspergillus subgen. Circumdati</taxon>
    </lineage>
</organism>
<evidence type="ECO:0008006" key="5">
    <source>
        <dbReference type="Google" id="ProtNLM"/>
    </source>
</evidence>
<feature type="compositionally biased region" description="Polar residues" evidence="1">
    <location>
        <begin position="151"/>
        <end position="165"/>
    </location>
</feature>
<dbReference type="AlphaFoldDB" id="A0A319F5A7"/>
<dbReference type="PANTHER" id="PTHR40640">
    <property type="entry name" value="ANCHORED GLYCOPROTEIN, PUTATIVE (AFU_ORTHOLOGUE AFUA_8G04860)-RELATED"/>
    <property type="match status" value="1"/>
</dbReference>
<name>A0A319F5A7_ASPSB</name>
<dbReference type="PANTHER" id="PTHR40640:SF1">
    <property type="entry name" value="ANCHORED GLYCOPROTEIN, PUTATIVE (AFU_ORTHOLOGUE AFUA_8G04860)-RELATED"/>
    <property type="match status" value="1"/>
</dbReference>
<accession>A0A319F5A7</accession>
<dbReference type="VEuPathDB" id="FungiDB:BO78DRAFT_434494"/>
<evidence type="ECO:0000313" key="3">
    <source>
        <dbReference type="EMBL" id="PYI00323.1"/>
    </source>
</evidence>
<feature type="compositionally biased region" description="Polar residues" evidence="1">
    <location>
        <begin position="189"/>
        <end position="203"/>
    </location>
</feature>
<feature type="region of interest" description="Disordered" evidence="1">
    <location>
        <begin position="151"/>
        <end position="219"/>
    </location>
</feature>
<dbReference type="Proteomes" id="UP000248423">
    <property type="component" value="Unassembled WGS sequence"/>
</dbReference>
<proteinExistence type="predicted"/>
<protein>
    <recommendedName>
        <fullName evidence="5">GPI anchored cell wall protein</fullName>
    </recommendedName>
</protein>
<dbReference type="EMBL" id="KZ826458">
    <property type="protein sequence ID" value="PYI00323.1"/>
    <property type="molecule type" value="Genomic_DNA"/>
</dbReference>
<reference evidence="3 4" key="1">
    <citation type="submission" date="2018-02" db="EMBL/GenBank/DDBJ databases">
        <title>The genomes of Aspergillus section Nigri reveals drivers in fungal speciation.</title>
        <authorList>
            <consortium name="DOE Joint Genome Institute"/>
            <person name="Vesth T.C."/>
            <person name="Nybo J."/>
            <person name="Theobald S."/>
            <person name="Brandl J."/>
            <person name="Frisvad J.C."/>
            <person name="Nielsen K.F."/>
            <person name="Lyhne E.K."/>
            <person name="Kogle M.E."/>
            <person name="Kuo A."/>
            <person name="Riley R."/>
            <person name="Clum A."/>
            <person name="Nolan M."/>
            <person name="Lipzen A."/>
            <person name="Salamov A."/>
            <person name="Henrissat B."/>
            <person name="Wiebenga A."/>
            <person name="De vries R.P."/>
            <person name="Grigoriev I.V."/>
            <person name="Mortensen U.H."/>
            <person name="Andersen M.R."/>
            <person name="Baker S.E."/>
        </authorList>
    </citation>
    <scope>NUCLEOTIDE SEQUENCE [LARGE SCALE GENOMIC DNA]</scope>
    <source>
        <strain evidence="3 4">CBS 121057</strain>
    </source>
</reference>
<gene>
    <name evidence="3" type="ORF">BO78DRAFT_434494</name>
</gene>
<dbReference type="OrthoDB" id="4509310at2759"/>
<sequence>MKLAVLLTLRLAALVSAGELVTSIFFGPWEVNRCDKVASIVGNNGVETTYSLTCADSSQTRFCEVNGLTVIAGGSQTTILEQFSTTDMPDMNGLSQTAVCALDDTTSASCIVSARQEVPSFYGVITMGFREPEISLVPVTMTAGAISQPSDTVVTMSGSSPSHPTSHLASATSSGSASRVSSAAPSVSGDQGSMSIMTTKGHTSSAPSSSSTRSTGGAPIATGEGALMAGGAAMALLAVL</sequence>
<feature type="compositionally biased region" description="Low complexity" evidence="1">
    <location>
        <begin position="204"/>
        <end position="219"/>
    </location>
</feature>
<feature type="chain" id="PRO_5016272697" description="GPI anchored cell wall protein" evidence="2">
    <location>
        <begin position="18"/>
        <end position="240"/>
    </location>
</feature>
<feature type="compositionally biased region" description="Low complexity" evidence="1">
    <location>
        <begin position="166"/>
        <end position="188"/>
    </location>
</feature>